<proteinExistence type="predicted"/>
<evidence type="ECO:0000313" key="3">
    <source>
        <dbReference type="RefSeq" id="XP_049313275.1"/>
    </source>
</evidence>
<name>A0ABM3JVM5_BACDO</name>
<sequence>MRSMCCAWDQLPAVTHCKGPSTSKSSSSSAAAAQHYSEQLERTSGTKRVTAKPPTHAQPLSQQHRTQPQSPSQPHHRYRRHHHHHHHQGQPHSQRQYYYQHNGLQYSYQEYGVGGASGGKATSNCRKRKLLSFFKTGKF</sequence>
<feature type="compositionally biased region" description="Basic residues" evidence="1">
    <location>
        <begin position="74"/>
        <end position="89"/>
    </location>
</feature>
<dbReference type="GeneID" id="125778632"/>
<evidence type="ECO:0000313" key="2">
    <source>
        <dbReference type="Proteomes" id="UP001652620"/>
    </source>
</evidence>
<keyword evidence="2" id="KW-1185">Reference proteome</keyword>
<dbReference type="Proteomes" id="UP001652620">
    <property type="component" value="Chromosome 5"/>
</dbReference>
<evidence type="ECO:0000256" key="1">
    <source>
        <dbReference type="SAM" id="MobiDB-lite"/>
    </source>
</evidence>
<feature type="compositionally biased region" description="Low complexity" evidence="1">
    <location>
        <begin position="21"/>
        <end position="33"/>
    </location>
</feature>
<reference evidence="3" key="1">
    <citation type="submission" date="2025-08" db="UniProtKB">
        <authorList>
            <consortium name="RefSeq"/>
        </authorList>
    </citation>
    <scope>IDENTIFICATION</scope>
    <source>
        <tissue evidence="3">Adult</tissue>
    </source>
</reference>
<organism evidence="2 3">
    <name type="scientific">Bactrocera dorsalis</name>
    <name type="common">Oriental fruit fly</name>
    <name type="synonym">Dacus dorsalis</name>
    <dbReference type="NCBI Taxonomy" id="27457"/>
    <lineage>
        <taxon>Eukaryota</taxon>
        <taxon>Metazoa</taxon>
        <taxon>Ecdysozoa</taxon>
        <taxon>Arthropoda</taxon>
        <taxon>Hexapoda</taxon>
        <taxon>Insecta</taxon>
        <taxon>Pterygota</taxon>
        <taxon>Neoptera</taxon>
        <taxon>Endopterygota</taxon>
        <taxon>Diptera</taxon>
        <taxon>Brachycera</taxon>
        <taxon>Muscomorpha</taxon>
        <taxon>Tephritoidea</taxon>
        <taxon>Tephritidae</taxon>
        <taxon>Bactrocera</taxon>
        <taxon>Bactrocera</taxon>
    </lineage>
</organism>
<feature type="region of interest" description="Disordered" evidence="1">
    <location>
        <begin position="16"/>
        <end position="97"/>
    </location>
</feature>
<dbReference type="RefSeq" id="XP_049313275.1">
    <property type="nucleotide sequence ID" value="XM_049457318.1"/>
</dbReference>
<feature type="compositionally biased region" description="Polar residues" evidence="1">
    <location>
        <begin position="58"/>
        <end position="69"/>
    </location>
</feature>
<gene>
    <name evidence="3" type="primary">LOC125778632</name>
</gene>
<protein>
    <submittedName>
        <fullName evidence="3">LIM domain-containing protein A-like</fullName>
    </submittedName>
</protein>
<accession>A0ABM3JVM5</accession>